<dbReference type="Proteomes" id="UP000039865">
    <property type="component" value="Unassembled WGS sequence"/>
</dbReference>
<sequence length="173" mass="19970">MIAAIAISLALQIPLKFSMDQVWRVMSVLQLIVNLPFTGVQLTSNVYICFQTLKQISSFQFIDQDTIKDIITKHIDNQEPEGQLSFYKNQKMRSGLEDTLGHQLLGFQIQPQIQHCPFIILFPFNPLDYSSFSANFPKQKQDAVKSKDILLKIWIIVKSQMIFICETRLGLRF</sequence>
<proteinExistence type="predicted"/>
<evidence type="ECO:0000313" key="2">
    <source>
        <dbReference type="Proteomes" id="UP000039865"/>
    </source>
</evidence>
<organism evidence="1 2">
    <name type="scientific">Stylonychia lemnae</name>
    <name type="common">Ciliate</name>
    <dbReference type="NCBI Taxonomy" id="5949"/>
    <lineage>
        <taxon>Eukaryota</taxon>
        <taxon>Sar</taxon>
        <taxon>Alveolata</taxon>
        <taxon>Ciliophora</taxon>
        <taxon>Intramacronucleata</taxon>
        <taxon>Spirotrichea</taxon>
        <taxon>Stichotrichia</taxon>
        <taxon>Sporadotrichida</taxon>
        <taxon>Oxytrichidae</taxon>
        <taxon>Stylonychinae</taxon>
        <taxon>Stylonychia</taxon>
    </lineage>
</organism>
<dbReference type="AlphaFoldDB" id="A0A078B5R5"/>
<protein>
    <submittedName>
        <fullName evidence="1">Uncharacterized protein</fullName>
    </submittedName>
</protein>
<gene>
    <name evidence="1" type="primary">Contig6441.g6896</name>
    <name evidence="1" type="ORF">STYLEM_19000</name>
</gene>
<name>A0A078B5R5_STYLE</name>
<keyword evidence="2" id="KW-1185">Reference proteome</keyword>
<evidence type="ECO:0000313" key="1">
    <source>
        <dbReference type="EMBL" id="CDW89860.1"/>
    </source>
</evidence>
<dbReference type="InParanoid" id="A0A078B5R5"/>
<accession>A0A078B5R5</accession>
<reference evidence="1 2" key="1">
    <citation type="submission" date="2014-06" db="EMBL/GenBank/DDBJ databases">
        <authorList>
            <person name="Swart Estienne"/>
        </authorList>
    </citation>
    <scope>NUCLEOTIDE SEQUENCE [LARGE SCALE GENOMIC DNA]</scope>
    <source>
        <strain evidence="1 2">130c</strain>
    </source>
</reference>
<dbReference type="EMBL" id="CCKQ01017936">
    <property type="protein sequence ID" value="CDW89860.1"/>
    <property type="molecule type" value="Genomic_DNA"/>
</dbReference>